<dbReference type="InterPro" id="IPR034829">
    <property type="entry name" value="DnaD-like_sf"/>
</dbReference>
<dbReference type="KEGG" id="kyr:CVV65_08055"/>
<dbReference type="Pfam" id="PF21984">
    <property type="entry name" value="DnaD_N"/>
    <property type="match status" value="1"/>
</dbReference>
<sequence length="282" mass="32740">MLKWRRVCGGTKRGSSSVSQSGDPTGVGAVARLLQESAMAIPVYLLAWYKEIGMYDQELALILHLVYMKERENTIFPTYAELARRMTATEDEIAGMVQRLIGHGLLDLQHRLDEHTGTWQDSYDLSPLFMRLARLWLERHVEQLPRPWATADVASRLFRLFEEEFGRPLSAIEIEQLIQWIDQDAYPEWMIQEALREAVLSGTLSLRYIDRILLEWQKKNIRSPRDLHLHRQQFQQRRRPGREGGKAARKAEPGFGPGADSNQSKYEAFYKLYKRDTHDSTP</sequence>
<evidence type="ECO:0000256" key="1">
    <source>
        <dbReference type="ARBA" id="ARBA00093462"/>
    </source>
</evidence>
<dbReference type="AlphaFoldDB" id="A0A2K8N8E4"/>
<feature type="compositionally biased region" description="Basic residues" evidence="2">
    <location>
        <begin position="230"/>
        <end position="240"/>
    </location>
</feature>
<dbReference type="SUPFAM" id="SSF158499">
    <property type="entry name" value="DnaD domain-like"/>
    <property type="match status" value="1"/>
</dbReference>
<name>A0A2K8N8E4_9BACL</name>
<reference evidence="6" key="1">
    <citation type="submission" date="2017-11" db="EMBL/GenBank/DDBJ databases">
        <title>Complete Genome Sequence of Kyrpidia sp. Strain EA-1, a thermophilic, hydrogen-oxidizing Bacterium, isolated from the Azores.</title>
        <authorList>
            <person name="Reiner J.E."/>
            <person name="Lapp C.J."/>
            <person name="Bunk B."/>
            <person name="Gescher J."/>
        </authorList>
    </citation>
    <scope>NUCLEOTIDE SEQUENCE [LARGE SCALE GENOMIC DNA]</scope>
    <source>
        <strain evidence="6">EA-1</strain>
    </source>
</reference>
<feature type="compositionally biased region" description="Basic and acidic residues" evidence="2">
    <location>
        <begin position="241"/>
        <end position="252"/>
    </location>
</feature>
<dbReference type="Pfam" id="PF07261">
    <property type="entry name" value="DnaB_2"/>
    <property type="match status" value="1"/>
</dbReference>
<dbReference type="InterPro" id="IPR036388">
    <property type="entry name" value="WH-like_DNA-bd_sf"/>
</dbReference>
<dbReference type="Gene3D" id="1.10.10.630">
    <property type="entry name" value="DnaD domain-like"/>
    <property type="match status" value="1"/>
</dbReference>
<dbReference type="InterPro" id="IPR053843">
    <property type="entry name" value="DnaD_N"/>
</dbReference>
<feature type="domain" description="DnaD N-terminal" evidence="4">
    <location>
        <begin position="41"/>
        <end position="136"/>
    </location>
</feature>
<feature type="region of interest" description="Disordered" evidence="2">
    <location>
        <begin position="227"/>
        <end position="263"/>
    </location>
</feature>
<dbReference type="PANTHER" id="PTHR37293:SF6">
    <property type="entry name" value="DNA REPLICATION PROTEIN DNAD"/>
    <property type="match status" value="1"/>
</dbReference>
<evidence type="ECO:0000256" key="2">
    <source>
        <dbReference type="SAM" id="MobiDB-lite"/>
    </source>
</evidence>
<dbReference type="EMBL" id="CP024955">
    <property type="protein sequence ID" value="ATY84880.1"/>
    <property type="molecule type" value="Genomic_DNA"/>
</dbReference>
<organism evidence="5 6">
    <name type="scientific">Kyrpidia spormannii</name>
    <dbReference type="NCBI Taxonomy" id="2055160"/>
    <lineage>
        <taxon>Bacteria</taxon>
        <taxon>Bacillati</taxon>
        <taxon>Bacillota</taxon>
        <taxon>Bacilli</taxon>
        <taxon>Bacillales</taxon>
        <taxon>Alicyclobacillaceae</taxon>
        <taxon>Kyrpidia</taxon>
    </lineage>
</organism>
<evidence type="ECO:0000259" key="3">
    <source>
        <dbReference type="Pfam" id="PF07261"/>
    </source>
</evidence>
<gene>
    <name evidence="5" type="ORF">CVV65_08055</name>
</gene>
<feature type="region of interest" description="Disordered" evidence="2">
    <location>
        <begin position="1"/>
        <end position="24"/>
    </location>
</feature>
<protein>
    <submittedName>
        <fullName evidence="5">DNA replication protein DnaD</fullName>
    </submittedName>
</protein>
<dbReference type="Proteomes" id="UP000231932">
    <property type="component" value="Chromosome"/>
</dbReference>
<keyword evidence="6" id="KW-1185">Reference proteome</keyword>
<evidence type="ECO:0000313" key="6">
    <source>
        <dbReference type="Proteomes" id="UP000231932"/>
    </source>
</evidence>
<dbReference type="InterPro" id="IPR006343">
    <property type="entry name" value="DnaB/C_C"/>
</dbReference>
<comment type="similarity">
    <text evidence="1">Belongs to the DnaB/DnaD family.</text>
</comment>
<proteinExistence type="inferred from homology"/>
<feature type="compositionally biased region" description="Polar residues" evidence="2">
    <location>
        <begin position="13"/>
        <end position="23"/>
    </location>
</feature>
<dbReference type="InterPro" id="IPR053162">
    <property type="entry name" value="DnaD"/>
</dbReference>
<evidence type="ECO:0000313" key="5">
    <source>
        <dbReference type="EMBL" id="ATY84880.1"/>
    </source>
</evidence>
<dbReference type="NCBIfam" id="TIGR01446">
    <property type="entry name" value="DnaD_dom"/>
    <property type="match status" value="1"/>
</dbReference>
<feature type="domain" description="DnaB/C C-terminal" evidence="3">
    <location>
        <begin position="158"/>
        <end position="229"/>
    </location>
</feature>
<dbReference type="Gene3D" id="1.10.10.10">
    <property type="entry name" value="Winged helix-like DNA-binding domain superfamily/Winged helix DNA-binding domain"/>
    <property type="match status" value="1"/>
</dbReference>
<accession>A0A2K8N8E4</accession>
<evidence type="ECO:0000259" key="4">
    <source>
        <dbReference type="Pfam" id="PF21984"/>
    </source>
</evidence>
<dbReference type="PANTHER" id="PTHR37293">
    <property type="entry name" value="PHAGE REPLICATION PROTEIN-RELATED"/>
    <property type="match status" value="1"/>
</dbReference>